<dbReference type="GO" id="GO:0005634">
    <property type="term" value="C:nucleus"/>
    <property type="evidence" value="ECO:0007669"/>
    <property type="project" value="TreeGrafter"/>
</dbReference>
<feature type="compositionally biased region" description="Basic and acidic residues" evidence="1">
    <location>
        <begin position="551"/>
        <end position="565"/>
    </location>
</feature>
<dbReference type="PANTHER" id="PTHR34761:SF1">
    <property type="entry name" value="NUCLEOLUS AND NEURAL PROGENITOR PROTEIN"/>
    <property type="match status" value="1"/>
</dbReference>
<evidence type="ECO:0000313" key="3">
    <source>
        <dbReference type="EMBL" id="OWF38679.1"/>
    </source>
</evidence>
<sequence>MWNQKVVVPPIVCNMKTNITGKNKGHFKNMKTTMANLTHLLSDVSVWNSEEHILSKMVYKNHSQRRREKTLQGLKRIKSCVERFCALEEIKYLEDITSSLEAADLNDDNAYLPSRQMLEFVLVRLMGVAALLTQTSAYCVYTFLTVQQDLETGIFIPQSMVFLSVASRIWALSKSTCIYMITWYNTLQKCLEHLEPTQVVWLEDPGILPVCLGKWLEGFDRKSLPTERATVVMTELAKPCADQRLDAGSPTQQTTTHGFVKNDKEAESIVTTDQEETSDDSEDMDEDLGCSISRNDFSSKKKTRNKKNKKCIVQDQKTKISANQAIEELELVDSLEDLLQLVIRTECPNVGGLYRKKCVERLHKLMVVSSTKKKHQNQAKFVKKGKISVRKFLLLNVRTESSVVQEDSMSHKQLRVVELEELQTQQHVKNLLVNFRRNNSIFLQGRCVRIDDQKCARRIRITLKQCLSKIKRNSDATEQLVNKAVKVVTSVVEQIEGDTPDISEDQANESIWESEQAENTPCKINSVKKGKKDRLEDALKITAKARKEKKKKMEMSDAKTVDIETPRSITPLKRKTSTEEIGDIIPEKKKTKTSGTKKQKLKLSIPVEKSPRKNKKTGKGKAKTK</sequence>
<proteinExistence type="predicted"/>
<dbReference type="STRING" id="6573.A0A210PQ98"/>
<dbReference type="AlphaFoldDB" id="A0A210PQ98"/>
<feature type="compositionally biased region" description="Acidic residues" evidence="1">
    <location>
        <begin position="273"/>
        <end position="288"/>
    </location>
</feature>
<feature type="compositionally biased region" description="Basic residues" evidence="1">
    <location>
        <begin position="612"/>
        <end position="625"/>
    </location>
</feature>
<feature type="domain" description="Nucleolus and neural progenitor protein-like N-terminal" evidence="2">
    <location>
        <begin position="2"/>
        <end position="187"/>
    </location>
</feature>
<evidence type="ECO:0000259" key="2">
    <source>
        <dbReference type="Pfam" id="PF14780"/>
    </source>
</evidence>
<dbReference type="GO" id="GO:0045747">
    <property type="term" value="P:positive regulation of Notch signaling pathway"/>
    <property type="evidence" value="ECO:0007669"/>
    <property type="project" value="TreeGrafter"/>
</dbReference>
<dbReference type="EMBL" id="NEDP02005558">
    <property type="protein sequence ID" value="OWF38679.1"/>
    <property type="molecule type" value="Genomic_DNA"/>
</dbReference>
<accession>A0A210PQ98</accession>
<reference evidence="3 4" key="1">
    <citation type="journal article" date="2017" name="Nat. Ecol. Evol.">
        <title>Scallop genome provides insights into evolution of bilaterian karyotype and development.</title>
        <authorList>
            <person name="Wang S."/>
            <person name="Zhang J."/>
            <person name="Jiao W."/>
            <person name="Li J."/>
            <person name="Xun X."/>
            <person name="Sun Y."/>
            <person name="Guo X."/>
            <person name="Huan P."/>
            <person name="Dong B."/>
            <person name="Zhang L."/>
            <person name="Hu X."/>
            <person name="Sun X."/>
            <person name="Wang J."/>
            <person name="Zhao C."/>
            <person name="Wang Y."/>
            <person name="Wang D."/>
            <person name="Huang X."/>
            <person name="Wang R."/>
            <person name="Lv J."/>
            <person name="Li Y."/>
            <person name="Zhang Z."/>
            <person name="Liu B."/>
            <person name="Lu W."/>
            <person name="Hui Y."/>
            <person name="Liang J."/>
            <person name="Zhou Z."/>
            <person name="Hou R."/>
            <person name="Li X."/>
            <person name="Liu Y."/>
            <person name="Li H."/>
            <person name="Ning X."/>
            <person name="Lin Y."/>
            <person name="Zhao L."/>
            <person name="Xing Q."/>
            <person name="Dou J."/>
            <person name="Li Y."/>
            <person name="Mao J."/>
            <person name="Guo H."/>
            <person name="Dou H."/>
            <person name="Li T."/>
            <person name="Mu C."/>
            <person name="Jiang W."/>
            <person name="Fu Q."/>
            <person name="Fu X."/>
            <person name="Miao Y."/>
            <person name="Liu J."/>
            <person name="Yu Q."/>
            <person name="Li R."/>
            <person name="Liao H."/>
            <person name="Li X."/>
            <person name="Kong Y."/>
            <person name="Jiang Z."/>
            <person name="Chourrout D."/>
            <person name="Li R."/>
            <person name="Bao Z."/>
        </authorList>
    </citation>
    <scope>NUCLEOTIDE SEQUENCE [LARGE SCALE GENOMIC DNA]</scope>
    <source>
        <strain evidence="3 4">PY_sf001</strain>
    </source>
</reference>
<evidence type="ECO:0000313" key="4">
    <source>
        <dbReference type="Proteomes" id="UP000242188"/>
    </source>
</evidence>
<protein>
    <recommendedName>
        <fullName evidence="2">Nucleolus and neural progenitor protein-like N-terminal domain-containing protein</fullName>
    </recommendedName>
</protein>
<dbReference type="OrthoDB" id="9899341at2759"/>
<feature type="compositionally biased region" description="Basic residues" evidence="1">
    <location>
        <begin position="589"/>
        <end position="601"/>
    </location>
</feature>
<dbReference type="InterPro" id="IPR027951">
    <property type="entry name" value="Nepro_N"/>
</dbReference>
<gene>
    <name evidence="3" type="ORF">KP79_PYT10807</name>
</gene>
<organism evidence="3 4">
    <name type="scientific">Mizuhopecten yessoensis</name>
    <name type="common">Japanese scallop</name>
    <name type="synonym">Patinopecten yessoensis</name>
    <dbReference type="NCBI Taxonomy" id="6573"/>
    <lineage>
        <taxon>Eukaryota</taxon>
        <taxon>Metazoa</taxon>
        <taxon>Spiralia</taxon>
        <taxon>Lophotrochozoa</taxon>
        <taxon>Mollusca</taxon>
        <taxon>Bivalvia</taxon>
        <taxon>Autobranchia</taxon>
        <taxon>Pteriomorphia</taxon>
        <taxon>Pectinida</taxon>
        <taxon>Pectinoidea</taxon>
        <taxon>Pectinidae</taxon>
        <taxon>Mizuhopecten</taxon>
    </lineage>
</organism>
<evidence type="ECO:0000256" key="1">
    <source>
        <dbReference type="SAM" id="MobiDB-lite"/>
    </source>
</evidence>
<name>A0A210PQ98_MIZYE</name>
<keyword evidence="4" id="KW-1185">Reference proteome</keyword>
<feature type="region of interest" description="Disordered" evidence="1">
    <location>
        <begin position="546"/>
        <end position="625"/>
    </location>
</feature>
<feature type="region of interest" description="Disordered" evidence="1">
    <location>
        <begin position="243"/>
        <end position="293"/>
    </location>
</feature>
<dbReference type="Pfam" id="PF14780">
    <property type="entry name" value="NEPRO_N"/>
    <property type="match status" value="1"/>
</dbReference>
<dbReference type="Proteomes" id="UP000242188">
    <property type="component" value="Unassembled WGS sequence"/>
</dbReference>
<dbReference type="PANTHER" id="PTHR34761">
    <property type="entry name" value="NUCLEOLUS AND NEURAL PROGENITOR PROTEIN"/>
    <property type="match status" value="1"/>
</dbReference>
<dbReference type="InterPro" id="IPR052835">
    <property type="entry name" value="Nepro"/>
</dbReference>
<comment type="caution">
    <text evidence="3">The sequence shown here is derived from an EMBL/GenBank/DDBJ whole genome shotgun (WGS) entry which is preliminary data.</text>
</comment>